<keyword evidence="1" id="KW-0175">Coiled coil</keyword>
<organism evidence="3 4">
    <name type="scientific">Azomonas agilis</name>
    <dbReference type="NCBI Taxonomy" id="116849"/>
    <lineage>
        <taxon>Bacteria</taxon>
        <taxon>Pseudomonadati</taxon>
        <taxon>Pseudomonadota</taxon>
        <taxon>Gammaproteobacteria</taxon>
        <taxon>Pseudomonadales</taxon>
        <taxon>Pseudomonadaceae</taxon>
        <taxon>Azomonas</taxon>
    </lineage>
</organism>
<feature type="transmembrane region" description="Helical" evidence="2">
    <location>
        <begin position="32"/>
        <end position="52"/>
    </location>
</feature>
<evidence type="ECO:0000313" key="3">
    <source>
        <dbReference type="EMBL" id="TWH64417.1"/>
    </source>
</evidence>
<dbReference type="Proteomes" id="UP000319627">
    <property type="component" value="Unassembled WGS sequence"/>
</dbReference>
<dbReference type="RefSeq" id="WP_144572064.1">
    <property type="nucleotide sequence ID" value="NZ_VLKG01000009.1"/>
</dbReference>
<protein>
    <submittedName>
        <fullName evidence="3">Uncharacterized protein</fullName>
    </submittedName>
</protein>
<evidence type="ECO:0000256" key="1">
    <source>
        <dbReference type="SAM" id="Coils"/>
    </source>
</evidence>
<evidence type="ECO:0000256" key="2">
    <source>
        <dbReference type="SAM" id="Phobius"/>
    </source>
</evidence>
<dbReference type="AlphaFoldDB" id="A0A562I051"/>
<keyword evidence="2" id="KW-0472">Membrane</keyword>
<comment type="caution">
    <text evidence="3">The sequence shown here is derived from an EMBL/GenBank/DDBJ whole genome shotgun (WGS) entry which is preliminary data.</text>
</comment>
<gene>
    <name evidence="3" type="ORF">LX59_02365</name>
</gene>
<name>A0A562I051_9GAMM</name>
<keyword evidence="2" id="KW-0812">Transmembrane</keyword>
<keyword evidence="4" id="KW-1185">Reference proteome</keyword>
<feature type="coiled-coil region" evidence="1">
    <location>
        <begin position="55"/>
        <end position="86"/>
    </location>
</feature>
<accession>A0A562I051</accession>
<reference evidence="3 4" key="1">
    <citation type="submission" date="2019-07" db="EMBL/GenBank/DDBJ databases">
        <title>Genomic Encyclopedia of Type Strains, Phase I: the one thousand microbial genomes (KMG-I) project.</title>
        <authorList>
            <person name="Kyrpides N."/>
        </authorList>
    </citation>
    <scope>NUCLEOTIDE SEQUENCE [LARGE SCALE GENOMIC DNA]</scope>
    <source>
        <strain evidence="3 4">DSM 375</strain>
    </source>
</reference>
<sequence length="86" mass="9529">MQLLVLLILILIAAAGVPALIKLTLPEVSDPVLIGAGIGSLLVVWILMRLIYSSVNRRKSSADSLERRARRLTEEANRRNRAAQRQ</sequence>
<dbReference type="EMBL" id="VLKG01000009">
    <property type="protein sequence ID" value="TWH64417.1"/>
    <property type="molecule type" value="Genomic_DNA"/>
</dbReference>
<keyword evidence="2" id="KW-1133">Transmembrane helix</keyword>
<proteinExistence type="predicted"/>
<evidence type="ECO:0000313" key="4">
    <source>
        <dbReference type="Proteomes" id="UP000319627"/>
    </source>
</evidence>